<feature type="region of interest" description="Disordered" evidence="5">
    <location>
        <begin position="1"/>
        <end position="27"/>
    </location>
</feature>
<dbReference type="Gene3D" id="1.20.1740.10">
    <property type="entry name" value="Amino acid/polyamine transporter I"/>
    <property type="match status" value="1"/>
</dbReference>
<feature type="transmembrane region" description="Helical" evidence="6">
    <location>
        <begin position="188"/>
        <end position="209"/>
    </location>
</feature>
<comment type="caution">
    <text evidence="7">The sequence shown here is derived from an EMBL/GenBank/DDBJ whole genome shotgun (WGS) entry which is preliminary data.</text>
</comment>
<feature type="compositionally biased region" description="Polar residues" evidence="5">
    <location>
        <begin position="840"/>
        <end position="880"/>
    </location>
</feature>
<comment type="subcellular location">
    <subcellularLocation>
        <location evidence="1">Membrane</location>
        <topology evidence="1">Multi-pass membrane protein</topology>
    </subcellularLocation>
</comment>
<evidence type="ECO:0000256" key="3">
    <source>
        <dbReference type="ARBA" id="ARBA00022989"/>
    </source>
</evidence>
<dbReference type="InterPro" id="IPR002293">
    <property type="entry name" value="AA/rel_permease1"/>
</dbReference>
<sequence length="1665" mass="184796">MSDKNSEASRETKLINGSSDGSEKSEKSDGKVVLERKITLINGVTIIIGTIIGSGIFISPTGVFVFTESVGASLVIWAVCGILSTLGALCYAELGTCITRSGGDYAYLLVAFGPLVAFLRLWIALFIIRPTTQAIIALTFAQYAAKPFFPDCQPPEISVRLLAALCLCLLTAINCISTKLAMKIQDVFTAAKLLALISIILAGCFYMAMGHLQNFEDPWTGRYDAASLGYAFYSGLFAFGGWNYLNFVTGELQDPYNARNDHLLEINGVWSITTSRNEIKREKATLQVYLLDKVNSSISKLIKNTYRFTRPRSKLPSRDKRGTSQKAGDNAEFVTFYVIGHYLNFGAPNTSINERLYAKFSEKSFHTYWRFAHSFASFAPISCYSSPFYIGIRFHWRQWEMDCLTIPHTCFPLGVFANALSDVLMLKIALHCSLLTPKLDIEDNESLRLREGERSQLQRDNQMPHKSHFSSSVVSDNGSIGTHHTREAFHTSAGHDLPTGSTVPYLTEVGTNPVNPVAMWQTENDPNIGEDNLQCEDMDIDEHLPNNEPSSMNYYGNQLSSCDDEPAEMNKPNRPKIEILEDIMICPPTISTELDEPMEPIENTAAQPMNKKVRYQTFSQPITSSEQMITRAAMNQRTIANNLQTYHENPADTFTVIPEGRKHKIKRSVLTSTENILEKKFKYSESDSDLSEEMDETLSSPNEYEVFLPNATSTQVHSKENQVDQSSSNQIVPMHETTQNLTQTLTQNLSTSNSAQPRNQETNENTTETQDRSRSQQTLMNRNVFKEPIQVIQRTQMVTQNRSLRSRRTSMPSSSSKQQIQGIKGTQTVSKDASQRSHETSVAGSSSQQPIQSVKGTQKLSQDPSLRSHETSIAGSSSRQPIEGIKGTQTVSKDASRRSHETSIAGSSSQQPIQGIEGTQTVAQNRSLRAQENSKAGNSSQQPIEGIKGTQTVSKDASRRSHETSTAGSSSQQPIQGIKGTQTVAQNRSLRSQENSKAGNSSQQPIEGIKGTETVTQNRYLRSHDTSIVGSSSQQPIEGIKGIQTVSKDASRRSHETSIAGSSSQKPIQSVKGTQKLSQDPSLRSYETSIAGSSSQQPIQGIKGTQTVTQNRSLRSHETSIAGSSSQQPIEGIKGTQTVSKDASRRSHETSIAGSSSQQPIQGIKGTQTVTQNRSLRSHETSIAGSSSQQPIQGIKGTQTMSRDASRRSHQTSTAGSSSQQLIQDPSQSMRSDKTSIARDLLQEPIEGIYETATAIEPSTESSAFSSELFVSHIEEEGETLTNSIPTKQLVAGTPNEPMKEMHTGVLTASIQRNQQTNVNRSRKVNDSILKAKAVPKRFTLPKNNLHKKCVIKQALKAKVKPTPRTTRNYMKTSEEIRQDGSDWKPKYSISSRAKSLSRRVTEDTAATSITEYDMYAFDNDDELQKATRFYIANNGLDLLKTEHFKTLPAGKRQLYEMQIKTIHRMLNDGLEKLHNRDEPELRETDVFAFPTTKSREIYRRVSVGAISKVFDGTTKQQEKTSLQERVGNFFSKRSEAPQSTKSNLVHTRTAPKKIPIYASTKMRSGIEQLNRDVAQQQRHASAEMTYAPPYTDENETNDDIPRHTEREAQLCTDVLACRLDELSNEPIVTCKATCIHKRKLSQLIDRVKNEFNGNDLTFLESFCD</sequence>
<name>A0A9Q0S5P2_9DIPT</name>
<evidence type="ECO:0000256" key="4">
    <source>
        <dbReference type="ARBA" id="ARBA00023136"/>
    </source>
</evidence>
<evidence type="ECO:0000256" key="2">
    <source>
        <dbReference type="ARBA" id="ARBA00022692"/>
    </source>
</evidence>
<feature type="compositionally biased region" description="Basic and acidic residues" evidence="5">
    <location>
        <begin position="1"/>
        <end position="13"/>
    </location>
</feature>
<reference evidence="7" key="1">
    <citation type="submission" date="2022-07" db="EMBL/GenBank/DDBJ databases">
        <authorList>
            <person name="Trinca V."/>
            <person name="Uliana J.V.C."/>
            <person name="Torres T.T."/>
            <person name="Ward R.J."/>
            <person name="Monesi N."/>
        </authorList>
    </citation>
    <scope>NUCLEOTIDE SEQUENCE</scope>
    <source>
        <strain evidence="7">HSMRA1968</strain>
        <tissue evidence="7">Whole embryos</tissue>
    </source>
</reference>
<evidence type="ECO:0000256" key="1">
    <source>
        <dbReference type="ARBA" id="ARBA00004141"/>
    </source>
</evidence>
<feature type="compositionally biased region" description="Polar residues" evidence="5">
    <location>
        <begin position="964"/>
        <end position="1005"/>
    </location>
</feature>
<dbReference type="EMBL" id="WJQU01000001">
    <property type="protein sequence ID" value="KAJ6646074.1"/>
    <property type="molecule type" value="Genomic_DNA"/>
</dbReference>
<feature type="compositionally biased region" description="Polar residues" evidence="5">
    <location>
        <begin position="469"/>
        <end position="482"/>
    </location>
</feature>
<evidence type="ECO:0000256" key="6">
    <source>
        <dbReference type="SAM" id="Phobius"/>
    </source>
</evidence>
<feature type="transmembrane region" description="Helical" evidence="6">
    <location>
        <begin position="70"/>
        <end position="94"/>
    </location>
</feature>
<dbReference type="FunFam" id="1.20.1740.10:FF:000056">
    <property type="entry name" value="Y+L amino acid transporter 2"/>
    <property type="match status" value="1"/>
</dbReference>
<dbReference type="PANTHER" id="PTHR11785">
    <property type="entry name" value="AMINO ACID TRANSPORTER"/>
    <property type="match status" value="1"/>
</dbReference>
<organism evidence="7 8">
    <name type="scientific">Pseudolycoriella hygida</name>
    <dbReference type="NCBI Taxonomy" id="35572"/>
    <lineage>
        <taxon>Eukaryota</taxon>
        <taxon>Metazoa</taxon>
        <taxon>Ecdysozoa</taxon>
        <taxon>Arthropoda</taxon>
        <taxon>Hexapoda</taxon>
        <taxon>Insecta</taxon>
        <taxon>Pterygota</taxon>
        <taxon>Neoptera</taxon>
        <taxon>Endopterygota</taxon>
        <taxon>Diptera</taxon>
        <taxon>Nematocera</taxon>
        <taxon>Sciaroidea</taxon>
        <taxon>Sciaridae</taxon>
        <taxon>Pseudolycoriella</taxon>
    </lineage>
</organism>
<dbReference type="Proteomes" id="UP001151699">
    <property type="component" value="Chromosome A"/>
</dbReference>
<feature type="transmembrane region" description="Helical" evidence="6">
    <location>
        <begin position="157"/>
        <end position="176"/>
    </location>
</feature>
<keyword evidence="4 6" id="KW-0472">Membrane</keyword>
<dbReference type="GO" id="GO:0015179">
    <property type="term" value="F:L-amino acid transmembrane transporter activity"/>
    <property type="evidence" value="ECO:0007669"/>
    <property type="project" value="TreeGrafter"/>
</dbReference>
<feature type="compositionally biased region" description="Polar residues" evidence="5">
    <location>
        <begin position="1057"/>
        <end position="1141"/>
    </location>
</feature>
<feature type="region of interest" description="Disordered" evidence="5">
    <location>
        <begin position="749"/>
        <end position="916"/>
    </location>
</feature>
<dbReference type="InterPro" id="IPR050598">
    <property type="entry name" value="AminoAcid_Transporter"/>
</dbReference>
<feature type="region of interest" description="Disordered" evidence="5">
    <location>
        <begin position="1026"/>
        <end position="1234"/>
    </location>
</feature>
<dbReference type="GO" id="GO:0016020">
    <property type="term" value="C:membrane"/>
    <property type="evidence" value="ECO:0007669"/>
    <property type="project" value="UniProtKB-SubCell"/>
</dbReference>
<evidence type="ECO:0000256" key="5">
    <source>
        <dbReference type="SAM" id="MobiDB-lite"/>
    </source>
</evidence>
<feature type="compositionally biased region" description="Polar residues" evidence="5">
    <location>
        <begin position="1026"/>
        <end position="1036"/>
    </location>
</feature>
<feature type="compositionally biased region" description="Polar residues" evidence="5">
    <location>
        <begin position="902"/>
        <end position="916"/>
    </location>
</feature>
<feature type="compositionally biased region" description="Polar residues" evidence="5">
    <location>
        <begin position="928"/>
        <end position="955"/>
    </location>
</feature>
<feature type="compositionally biased region" description="Polar residues" evidence="5">
    <location>
        <begin position="1150"/>
        <end position="1203"/>
    </location>
</feature>
<feature type="region of interest" description="Disordered" evidence="5">
    <location>
        <begin position="454"/>
        <end position="482"/>
    </location>
</feature>
<feature type="compositionally biased region" description="Polar residues" evidence="5">
    <location>
        <begin position="1211"/>
        <end position="1230"/>
    </location>
</feature>
<keyword evidence="8" id="KW-1185">Reference proteome</keyword>
<evidence type="ECO:0000313" key="8">
    <source>
        <dbReference type="Proteomes" id="UP001151699"/>
    </source>
</evidence>
<accession>A0A9Q0S5P2</accession>
<keyword evidence="3 6" id="KW-1133">Transmembrane helix</keyword>
<evidence type="ECO:0000313" key="7">
    <source>
        <dbReference type="EMBL" id="KAJ6646074.1"/>
    </source>
</evidence>
<feature type="transmembrane region" description="Helical" evidence="6">
    <location>
        <begin position="106"/>
        <end position="128"/>
    </location>
</feature>
<dbReference type="OrthoDB" id="10062876at2759"/>
<feature type="compositionally biased region" description="Low complexity" evidence="5">
    <location>
        <begin position="809"/>
        <end position="825"/>
    </location>
</feature>
<protein>
    <submittedName>
        <fullName evidence="7">Y+L amino acid transporter 2</fullName>
    </submittedName>
</protein>
<keyword evidence="2 6" id="KW-0812">Transmembrane</keyword>
<gene>
    <name evidence="7" type="primary">Slc7a6_1</name>
    <name evidence="7" type="ORF">Bhyg_01284</name>
</gene>
<dbReference type="Pfam" id="PF13520">
    <property type="entry name" value="AA_permease_2"/>
    <property type="match status" value="1"/>
</dbReference>
<feature type="transmembrane region" description="Helical" evidence="6">
    <location>
        <begin position="38"/>
        <end position="58"/>
    </location>
</feature>
<dbReference type="PANTHER" id="PTHR11785:SF528">
    <property type="entry name" value="AMINO ACID TRANSPORTER PROTEIN JHI-21"/>
    <property type="match status" value="1"/>
</dbReference>
<feature type="compositionally biased region" description="Low complexity" evidence="5">
    <location>
        <begin position="749"/>
        <end position="768"/>
    </location>
</feature>
<feature type="compositionally biased region" description="Polar residues" evidence="5">
    <location>
        <begin position="792"/>
        <end position="801"/>
    </location>
</feature>
<feature type="region of interest" description="Disordered" evidence="5">
    <location>
        <begin position="928"/>
        <end position="1011"/>
    </location>
</feature>
<proteinExistence type="predicted"/>